<evidence type="ECO:0000256" key="4">
    <source>
        <dbReference type="ARBA" id="ARBA00022490"/>
    </source>
</evidence>
<dbReference type="InterPro" id="IPR001672">
    <property type="entry name" value="G6P_Isomerase"/>
</dbReference>
<evidence type="ECO:0000313" key="11">
    <source>
        <dbReference type="EMBL" id="TQQ84135.1"/>
    </source>
</evidence>
<dbReference type="Proteomes" id="UP000317863">
    <property type="component" value="Unassembled WGS sequence"/>
</dbReference>
<keyword evidence="4 8" id="KW-0963">Cytoplasm</keyword>
<keyword evidence="12" id="KW-1185">Reference proteome</keyword>
<dbReference type="HAMAP" id="MF_00473">
    <property type="entry name" value="G6P_isomerase"/>
    <property type="match status" value="1"/>
</dbReference>
<evidence type="ECO:0000256" key="10">
    <source>
        <dbReference type="SAM" id="Phobius"/>
    </source>
</evidence>
<dbReference type="OrthoDB" id="140919at2"/>
<dbReference type="PANTHER" id="PTHR11469:SF1">
    <property type="entry name" value="GLUCOSE-6-PHOSPHATE ISOMERASE"/>
    <property type="match status" value="1"/>
</dbReference>
<comment type="function">
    <text evidence="8">Catalyzes the reversible isomerization of glucose-6-phosphate to fructose-6-phosphate.</text>
</comment>
<dbReference type="PROSITE" id="PS00765">
    <property type="entry name" value="P_GLUCOSE_ISOMERASE_1"/>
    <property type="match status" value="1"/>
</dbReference>
<name>A0A544QTW2_9FIRM</name>
<dbReference type="Pfam" id="PF00342">
    <property type="entry name" value="PGI"/>
    <property type="match status" value="1"/>
</dbReference>
<comment type="pathway">
    <text evidence="1 8 9">Carbohydrate degradation; glycolysis; D-glyceraldehyde 3-phosphate and glycerone phosphate from D-glucose: step 2/4.</text>
</comment>
<dbReference type="GO" id="GO:0004347">
    <property type="term" value="F:glucose-6-phosphate isomerase activity"/>
    <property type="evidence" value="ECO:0007669"/>
    <property type="project" value="UniProtKB-UniRule"/>
</dbReference>
<dbReference type="AlphaFoldDB" id="A0A544QTW2"/>
<reference evidence="11 12" key="1">
    <citation type="submission" date="2019-02" db="EMBL/GenBank/DDBJ databases">
        <title>Peptostreptococcaceae bacterium ZHW00191 nov., a new bacterium isolated from the human gut.</title>
        <authorList>
            <person name="Zhou H.-W."/>
            <person name="Chen X.-J."/>
        </authorList>
    </citation>
    <scope>NUCLEOTIDE SEQUENCE [LARGE SCALE GENOMIC DNA]</scope>
    <source>
        <strain evidence="11 12">ZHW00191</strain>
    </source>
</reference>
<dbReference type="SUPFAM" id="SSF53697">
    <property type="entry name" value="SIS domain"/>
    <property type="match status" value="1"/>
</dbReference>
<dbReference type="NCBIfam" id="NF010697">
    <property type="entry name" value="PRK14097.1"/>
    <property type="match status" value="1"/>
</dbReference>
<dbReference type="InterPro" id="IPR035476">
    <property type="entry name" value="SIS_PGI_1"/>
</dbReference>
<dbReference type="InterPro" id="IPR018189">
    <property type="entry name" value="Phosphoglucose_isomerase_CS"/>
</dbReference>
<evidence type="ECO:0000256" key="8">
    <source>
        <dbReference type="HAMAP-Rule" id="MF_00473"/>
    </source>
</evidence>
<dbReference type="PANTHER" id="PTHR11469">
    <property type="entry name" value="GLUCOSE-6-PHOSPHATE ISOMERASE"/>
    <property type="match status" value="1"/>
</dbReference>
<accession>A0A544QTW2</accession>
<protein>
    <recommendedName>
        <fullName evidence="8">Glucose-6-phosphate isomerase</fullName>
        <shortName evidence="8">GPI</shortName>
        <ecNumber evidence="8">5.3.1.9</ecNumber>
    </recommendedName>
    <alternativeName>
        <fullName evidence="8">Phosphoglucose isomerase</fullName>
        <shortName evidence="8">PGI</shortName>
    </alternativeName>
    <alternativeName>
        <fullName evidence="8">Phosphohexose isomerase</fullName>
        <shortName evidence="8">PHI</shortName>
    </alternativeName>
</protein>
<dbReference type="PROSITE" id="PS51463">
    <property type="entry name" value="P_GLUCOSE_ISOMERASE_3"/>
    <property type="match status" value="1"/>
</dbReference>
<dbReference type="CDD" id="cd05015">
    <property type="entry name" value="SIS_PGI_1"/>
    <property type="match status" value="1"/>
</dbReference>
<dbReference type="GO" id="GO:0006096">
    <property type="term" value="P:glycolytic process"/>
    <property type="evidence" value="ECO:0007669"/>
    <property type="project" value="UniProtKB-UniRule"/>
</dbReference>
<dbReference type="CDD" id="cd05016">
    <property type="entry name" value="SIS_PGI_2"/>
    <property type="match status" value="1"/>
</dbReference>
<proteinExistence type="inferred from homology"/>
<feature type="active site" description="Proton donor" evidence="8">
    <location>
        <position position="279"/>
    </location>
</feature>
<comment type="caution">
    <text evidence="8">Lacks conserved residue(s) required for the propagation of feature annotation.</text>
</comment>
<evidence type="ECO:0000256" key="7">
    <source>
        <dbReference type="ARBA" id="ARBA00029321"/>
    </source>
</evidence>
<keyword evidence="10" id="KW-0472">Membrane</keyword>
<dbReference type="GO" id="GO:0048029">
    <property type="term" value="F:monosaccharide binding"/>
    <property type="evidence" value="ECO:0007669"/>
    <property type="project" value="TreeGrafter"/>
</dbReference>
<dbReference type="UniPathway" id="UPA00138"/>
<keyword evidence="10" id="KW-1133">Transmembrane helix</keyword>
<dbReference type="RefSeq" id="WP_142536386.1">
    <property type="nucleotide sequence ID" value="NZ_SGJB01000015.1"/>
</dbReference>
<comment type="catalytic activity">
    <reaction evidence="7 8 9">
        <text>alpha-D-glucose 6-phosphate = beta-D-fructose 6-phosphate</text>
        <dbReference type="Rhea" id="RHEA:11816"/>
        <dbReference type="ChEBI" id="CHEBI:57634"/>
        <dbReference type="ChEBI" id="CHEBI:58225"/>
        <dbReference type="EC" id="5.3.1.9"/>
    </reaction>
</comment>
<comment type="caution">
    <text evidence="11">The sequence shown here is derived from an EMBL/GenBank/DDBJ whole genome shotgun (WGS) entry which is preliminary data.</text>
</comment>
<dbReference type="GO" id="GO:0005829">
    <property type="term" value="C:cytosol"/>
    <property type="evidence" value="ECO:0007669"/>
    <property type="project" value="TreeGrafter"/>
</dbReference>
<sequence>MIKFDCTHACSMDEIVAYQDRVNEVHKWITEKTGKGNDFLGWVDWCKNYDKEEFEQIKKSAEFARNNCDVFLVCGIGGSYLGARAAIEMINGLYADKKPEIIFIGNTFSSTYISQVMKYIENKEVCVNVISKSGTTTETAIAFRLLKQFMERKYGKDGARERIFATTDKAKGTLHDLAKAEGYQMFVIPDDIGGRYSVITAVGLLPIAVAGINIDDVMNGVKKAFDDFNTEADLTKNPAYAYAVARRVMEEKGKVAEMFVSYDLNTTMLAEWWKQLFGESEGKEEKGILPCSATFSTDLHSLGQFVQDGRKCLYETLVLFEKPIEDMIFPEDAENADSMNYLAGKNLDWINKMAMQGTLEAHEKTGGVPNLIIKAEDMSAESFGYMCYFFFIACAMSCYLLDINPFNQPGVEVYKKNMFKLLGKN</sequence>
<keyword evidence="6 8" id="KW-0413">Isomerase</keyword>
<dbReference type="EMBL" id="SGJB01000015">
    <property type="protein sequence ID" value="TQQ84135.1"/>
    <property type="molecule type" value="Genomic_DNA"/>
</dbReference>
<organism evidence="11 12">
    <name type="scientific">Peptacetobacter hominis</name>
    <dbReference type="NCBI Taxonomy" id="2743610"/>
    <lineage>
        <taxon>Bacteria</taxon>
        <taxon>Bacillati</taxon>
        <taxon>Bacillota</taxon>
        <taxon>Clostridia</taxon>
        <taxon>Peptostreptococcales</taxon>
        <taxon>Peptostreptococcaceae</taxon>
        <taxon>Peptacetobacter</taxon>
    </lineage>
</organism>
<evidence type="ECO:0000313" key="12">
    <source>
        <dbReference type="Proteomes" id="UP000317863"/>
    </source>
</evidence>
<dbReference type="GO" id="GO:0051156">
    <property type="term" value="P:glucose 6-phosphate metabolic process"/>
    <property type="evidence" value="ECO:0007669"/>
    <property type="project" value="TreeGrafter"/>
</dbReference>
<dbReference type="UniPathway" id="UPA00109">
    <property type="reaction ID" value="UER00181"/>
</dbReference>
<comment type="similarity">
    <text evidence="2 8 9">Belongs to the GPI family.</text>
</comment>
<evidence type="ECO:0000256" key="2">
    <source>
        <dbReference type="ARBA" id="ARBA00006604"/>
    </source>
</evidence>
<comment type="pathway">
    <text evidence="8">Carbohydrate biosynthesis; gluconeogenesis.</text>
</comment>
<feature type="transmembrane region" description="Helical" evidence="10">
    <location>
        <begin position="383"/>
        <end position="401"/>
    </location>
</feature>
<dbReference type="InterPro" id="IPR046348">
    <property type="entry name" value="SIS_dom_sf"/>
</dbReference>
<evidence type="ECO:0000256" key="5">
    <source>
        <dbReference type="ARBA" id="ARBA00023152"/>
    </source>
</evidence>
<evidence type="ECO:0000256" key="6">
    <source>
        <dbReference type="ARBA" id="ARBA00023235"/>
    </source>
</evidence>
<evidence type="ECO:0000256" key="1">
    <source>
        <dbReference type="ARBA" id="ARBA00004926"/>
    </source>
</evidence>
<evidence type="ECO:0000256" key="9">
    <source>
        <dbReference type="RuleBase" id="RU000612"/>
    </source>
</evidence>
<dbReference type="GO" id="GO:0006094">
    <property type="term" value="P:gluconeogenesis"/>
    <property type="evidence" value="ECO:0007669"/>
    <property type="project" value="UniProtKB-UniRule"/>
</dbReference>
<evidence type="ECO:0000256" key="3">
    <source>
        <dbReference type="ARBA" id="ARBA00022432"/>
    </source>
</evidence>
<dbReference type="Gene3D" id="3.40.50.10490">
    <property type="entry name" value="Glucose-6-phosphate isomerase like protein, domain 1"/>
    <property type="match status" value="2"/>
</dbReference>
<comment type="subcellular location">
    <subcellularLocation>
        <location evidence="8">Cytoplasm</location>
    </subcellularLocation>
</comment>
<feature type="active site" evidence="8">
    <location>
        <position position="415"/>
    </location>
</feature>
<keyword evidence="5 8" id="KW-0324">Glycolysis</keyword>
<dbReference type="EC" id="5.3.1.9" evidence="8"/>
<keyword evidence="10" id="KW-0812">Transmembrane</keyword>
<dbReference type="PRINTS" id="PR00662">
    <property type="entry name" value="G6PISOMERASE"/>
</dbReference>
<dbReference type="InterPro" id="IPR035482">
    <property type="entry name" value="SIS_PGI_2"/>
</dbReference>
<dbReference type="FunFam" id="3.40.50.10490:FF:000016">
    <property type="entry name" value="Glucose-6-phosphate isomerase"/>
    <property type="match status" value="1"/>
</dbReference>
<dbReference type="GO" id="GO:0097367">
    <property type="term" value="F:carbohydrate derivative binding"/>
    <property type="evidence" value="ECO:0007669"/>
    <property type="project" value="InterPro"/>
</dbReference>
<keyword evidence="3 8" id="KW-0312">Gluconeogenesis</keyword>
<gene>
    <name evidence="8" type="primary">pgi</name>
    <name evidence="11" type="ORF">EXD82_07965</name>
</gene>